<dbReference type="EMBL" id="CP008921">
    <property type="protein sequence ID" value="AIG43476.1"/>
    <property type="molecule type" value="Genomic_DNA"/>
</dbReference>
<evidence type="ECO:0000313" key="2">
    <source>
        <dbReference type="EMBL" id="AIG43476.1"/>
    </source>
</evidence>
<dbReference type="Pfam" id="PF07242">
    <property type="entry name" value="DUF1430"/>
    <property type="match status" value="1"/>
</dbReference>
<feature type="transmembrane region" description="Helical" evidence="1">
    <location>
        <begin position="636"/>
        <end position="655"/>
    </location>
</feature>
<proteinExistence type="predicted"/>
<dbReference type="NCBIfam" id="TIGR01654">
    <property type="entry name" value="bact_immun_7tm"/>
    <property type="match status" value="1"/>
</dbReference>
<evidence type="ECO:0000313" key="3">
    <source>
        <dbReference type="Proteomes" id="UP000028185"/>
    </source>
</evidence>
<dbReference type="Proteomes" id="UP000028185">
    <property type="component" value="Chromosome"/>
</dbReference>
<dbReference type="RefSeq" id="WP_024381892.1">
    <property type="nucleotide sequence ID" value="NZ_ALLE01000017.1"/>
</dbReference>
<sequence>MKKLFILISNLLASLFFVWVFTIWTDTYVSHYYPNVVVRDSSPEITFQQVAARLEKLAEETDSFIAIQHQDPNSEGTTVFSYTTFGDGKLPDGLQERKLEDAQSSSVETNYFIFDGHLDIHLLREELSQLGLTNMHLTIPSKLSTLMAIFSNGFQLISLLIFILTFGALTLISQISQLRSSGIRLISGEKRWSIFLRPVGEDLKGIAVGFSLAGVLAILMQKILSLPTESLITIGAGLLSYNLILMLISLFFAQLFAVGIKKIHLMQIIKGQVPVRGIISLILIGQLLAIIIVTLGIGSSLKYSQAWQQHRIGQEVWSQERQLIILSISREGTSPGFDEQAQRQLRTWYQLMDLAVSEQKAFLSRHQLIDRTLQNGMASSKNLTTSTEWHDYSPNGNVLIVTPQYLERQNIPVDTTIEQKMNHLDVGEFVLLLPEHLRSEEEHYKSVFEDDLTSRMSSQDERQQMTATVGYLESGQDRFVYNTTPISYQQFLKDPIIIVITPQSTGPQSIVFWADAVQNYVLFNQLSDAQELIQRQGIENWVSEMQTGYHNYITLLDNIQRERWVMLAGAVLGIATSILLFNTMNRLYFEEFRRAIFIKRIAGLRFLEIHRTYLFAQLGVFLLGFVASVFLQVEVVVAFLVLLLFIGVSLLQLHVQMQKENKMSMLVLKGG</sequence>
<evidence type="ECO:0000256" key="1">
    <source>
        <dbReference type="SAM" id="Phobius"/>
    </source>
</evidence>
<feature type="transmembrane region" description="Helical" evidence="1">
    <location>
        <begin position="564"/>
        <end position="589"/>
    </location>
</feature>
<feature type="transmembrane region" description="Helical" evidence="1">
    <location>
        <begin position="610"/>
        <end position="630"/>
    </location>
</feature>
<keyword evidence="1" id="KW-0812">Transmembrane</keyword>
<dbReference type="PATRIC" id="fig|1214179.4.peg.1025"/>
<feature type="transmembrane region" description="Helical" evidence="1">
    <location>
        <begin position="153"/>
        <end position="172"/>
    </location>
</feature>
<feature type="transmembrane region" description="Helical" evidence="1">
    <location>
        <begin position="205"/>
        <end position="224"/>
    </location>
</feature>
<gene>
    <name evidence="2" type="ORF">ID09_05305</name>
</gene>
<reference evidence="2 3" key="1">
    <citation type="journal article" date="2014" name="Genome Announc.">
        <title>Whole-Genome Sequence of Streptococcus suis Serotype 4 Reference Strain 6407.</title>
        <authorList>
            <person name="Wang K."/>
            <person name="Chen J."/>
            <person name="Yao H."/>
            <person name="Lu C."/>
        </authorList>
    </citation>
    <scope>NUCLEOTIDE SEQUENCE [LARGE SCALE GENOMIC DNA]</scope>
    <source>
        <strain evidence="2">6407</strain>
    </source>
</reference>
<dbReference type="InterPro" id="IPR006541">
    <property type="entry name" value="Bacteriocin_ass"/>
</dbReference>
<feature type="transmembrane region" description="Helical" evidence="1">
    <location>
        <begin position="278"/>
        <end position="301"/>
    </location>
</feature>
<protein>
    <submittedName>
        <fullName evidence="2">Immunity protein</fullName>
    </submittedName>
</protein>
<dbReference type="HOGENOM" id="CLU_026281_0_0_9"/>
<keyword evidence="1" id="KW-0472">Membrane</keyword>
<feature type="transmembrane region" description="Helical" evidence="1">
    <location>
        <begin position="5"/>
        <end position="24"/>
    </location>
</feature>
<name>A0A075SJ89_STRSU</name>
<accession>A0A075SJ89</accession>
<feature type="transmembrane region" description="Helical" evidence="1">
    <location>
        <begin position="230"/>
        <end position="257"/>
    </location>
</feature>
<organism evidence="2 3">
    <name type="scientific">Streptococcus suis 6407</name>
    <dbReference type="NCBI Taxonomy" id="1214179"/>
    <lineage>
        <taxon>Bacteria</taxon>
        <taxon>Bacillati</taxon>
        <taxon>Bacillota</taxon>
        <taxon>Bacilli</taxon>
        <taxon>Lactobacillales</taxon>
        <taxon>Streptococcaceae</taxon>
        <taxon>Streptococcus</taxon>
    </lineage>
</organism>
<keyword evidence="1" id="KW-1133">Transmembrane helix</keyword>
<dbReference type="AlphaFoldDB" id="A0A075SJ89"/>